<feature type="domain" description="Thioredoxin" evidence="6">
    <location>
        <begin position="1"/>
        <end position="108"/>
    </location>
</feature>
<organism evidence="7 8">
    <name type="scientific">Candidatus Hepatoplasma crinochetorum</name>
    <dbReference type="NCBI Taxonomy" id="295596"/>
    <lineage>
        <taxon>Bacteria</taxon>
        <taxon>Bacillati</taxon>
        <taxon>Mycoplasmatota</taxon>
        <taxon>Mollicutes</taxon>
        <taxon>Candidatus Hepatoplasmataceae</taxon>
        <taxon>Candidatus Hepatoplasma</taxon>
    </lineage>
</organism>
<proteinExistence type="inferred from homology"/>
<dbReference type="InterPro" id="IPR036249">
    <property type="entry name" value="Thioredoxin-like_sf"/>
</dbReference>
<dbReference type="PIRSF" id="PIRSF000077">
    <property type="entry name" value="Thioredoxin"/>
    <property type="match status" value="1"/>
</dbReference>
<feature type="site" description="Deprotonates C-terminal active site Cys" evidence="4">
    <location>
        <position position="23"/>
    </location>
</feature>
<name>A0A0G7ZMB5_9MOLU</name>
<gene>
    <name evidence="7" type="ORF">HEPPS_05510</name>
</gene>
<reference evidence="8" key="1">
    <citation type="submission" date="2015-05" db="EMBL/GenBank/DDBJ databases">
        <authorList>
            <person name="Collingro A."/>
        </authorList>
    </citation>
    <scope>NUCLEOTIDE SEQUENCE [LARGE SCALE GENOMIC DNA]</scope>
    <source>
        <strain evidence="8">Ps</strain>
    </source>
</reference>
<dbReference type="PROSITE" id="PS51352">
    <property type="entry name" value="THIOREDOXIN_2"/>
    <property type="match status" value="1"/>
</dbReference>
<feature type="site" description="Contributes to redox potential value" evidence="4">
    <location>
        <position position="31"/>
    </location>
</feature>
<evidence type="ECO:0000313" key="7">
    <source>
        <dbReference type="EMBL" id="CRX37320.1"/>
    </source>
</evidence>
<dbReference type="PRINTS" id="PR00421">
    <property type="entry name" value="THIOREDOXIN"/>
</dbReference>
<evidence type="ECO:0000256" key="5">
    <source>
        <dbReference type="PIRSR" id="PIRSR000077-4"/>
    </source>
</evidence>
<dbReference type="InterPro" id="IPR017937">
    <property type="entry name" value="Thioredoxin_CS"/>
</dbReference>
<feature type="active site" description="Nucleophile" evidence="4">
    <location>
        <position position="29"/>
    </location>
</feature>
<keyword evidence="5" id="KW-0676">Redox-active center</keyword>
<dbReference type="SUPFAM" id="SSF52833">
    <property type="entry name" value="Thioredoxin-like"/>
    <property type="match status" value="1"/>
</dbReference>
<dbReference type="GO" id="GO:0015035">
    <property type="term" value="F:protein-disulfide reductase activity"/>
    <property type="evidence" value="ECO:0007669"/>
    <property type="project" value="UniProtKB-UniRule"/>
</dbReference>
<dbReference type="PANTHER" id="PTHR46115">
    <property type="entry name" value="THIOREDOXIN-LIKE PROTEIN 1"/>
    <property type="match status" value="1"/>
</dbReference>
<sequence length="108" mass="12472">MIIEFTENKFKELIKNKKLFVIDYFATWCGPCKMFGPIYEEASKLEKYTKKNFTFVKLDVDQNTNFAADQGVTSVPTVIIYKDGKEFKRWSGAINLNSLKSNLNEALN</sequence>
<evidence type="ECO:0000256" key="2">
    <source>
        <dbReference type="NCBIfam" id="TIGR01068"/>
    </source>
</evidence>
<dbReference type="AlphaFoldDB" id="A0A0G7ZMB5"/>
<dbReference type="EMBL" id="CWGI01000001">
    <property type="protein sequence ID" value="CRX37320.1"/>
    <property type="molecule type" value="Genomic_DNA"/>
</dbReference>
<evidence type="ECO:0000256" key="1">
    <source>
        <dbReference type="ARBA" id="ARBA00023157"/>
    </source>
</evidence>
<keyword evidence="1 5" id="KW-1015">Disulfide bond</keyword>
<feature type="disulfide bond" description="Redox-active" evidence="5">
    <location>
        <begin position="29"/>
        <end position="32"/>
    </location>
</feature>
<evidence type="ECO:0000256" key="4">
    <source>
        <dbReference type="PIRSR" id="PIRSR000077-1"/>
    </source>
</evidence>
<evidence type="ECO:0000259" key="6">
    <source>
        <dbReference type="PROSITE" id="PS51352"/>
    </source>
</evidence>
<evidence type="ECO:0000313" key="8">
    <source>
        <dbReference type="Proteomes" id="UP000242141"/>
    </source>
</evidence>
<keyword evidence="8" id="KW-1185">Reference proteome</keyword>
<dbReference type="Pfam" id="PF00085">
    <property type="entry name" value="Thioredoxin"/>
    <property type="match status" value="1"/>
</dbReference>
<dbReference type="Proteomes" id="UP000242141">
    <property type="component" value="Unassembled WGS sequence"/>
</dbReference>
<accession>A0A0G7ZMB5</accession>
<dbReference type="Gene3D" id="3.40.30.10">
    <property type="entry name" value="Glutaredoxin"/>
    <property type="match status" value="1"/>
</dbReference>
<dbReference type="NCBIfam" id="TIGR01068">
    <property type="entry name" value="thioredoxin"/>
    <property type="match status" value="1"/>
</dbReference>
<comment type="similarity">
    <text evidence="3">Belongs to the thioredoxin family.</text>
</comment>
<feature type="site" description="Contributes to redox potential value" evidence="4">
    <location>
        <position position="30"/>
    </location>
</feature>
<protein>
    <recommendedName>
        <fullName evidence="2 3">Thioredoxin</fullName>
    </recommendedName>
</protein>
<evidence type="ECO:0000256" key="3">
    <source>
        <dbReference type="PIRNR" id="PIRNR000077"/>
    </source>
</evidence>
<dbReference type="InterPro" id="IPR013766">
    <property type="entry name" value="Thioredoxin_domain"/>
</dbReference>
<dbReference type="PROSITE" id="PS00194">
    <property type="entry name" value="THIOREDOXIN_1"/>
    <property type="match status" value="1"/>
</dbReference>
<dbReference type="CDD" id="cd02947">
    <property type="entry name" value="TRX_family"/>
    <property type="match status" value="1"/>
</dbReference>
<dbReference type="InterPro" id="IPR005746">
    <property type="entry name" value="Thioredoxin"/>
</dbReference>
<feature type="active site" description="Nucleophile" evidence="4">
    <location>
        <position position="32"/>
    </location>
</feature>